<feature type="region of interest" description="Disordered" evidence="1">
    <location>
        <begin position="137"/>
        <end position="159"/>
    </location>
</feature>
<dbReference type="WBParaSite" id="BTMF_0000065501-mRNA-1">
    <property type="protein sequence ID" value="BTMF_0000065501-mRNA-1"/>
    <property type="gene ID" value="BTMF_0000065501"/>
</dbReference>
<keyword evidence="2" id="KW-1133">Transmembrane helix</keyword>
<accession>A0A0R3Q314</accession>
<keyword evidence="2" id="KW-0472">Membrane</keyword>
<evidence type="ECO:0000256" key="2">
    <source>
        <dbReference type="SAM" id="Phobius"/>
    </source>
</evidence>
<dbReference type="EMBL" id="UZAG01000010">
    <property type="protein sequence ID" value="VDO06614.1"/>
    <property type="molecule type" value="Genomic_DNA"/>
</dbReference>
<name>A0A0R3Q314_9BILA</name>
<gene>
    <name evidence="4" type="ORF">BTMF_LOCUS46</name>
</gene>
<feature type="transmembrane region" description="Helical" evidence="2">
    <location>
        <begin position="35"/>
        <end position="56"/>
    </location>
</feature>
<reference evidence="6" key="1">
    <citation type="submission" date="2017-02" db="UniProtKB">
        <authorList>
            <consortium name="WormBaseParasite"/>
        </authorList>
    </citation>
    <scope>IDENTIFICATION</scope>
</reference>
<evidence type="ECO:0000313" key="4">
    <source>
        <dbReference type="EMBL" id="VDO06614.1"/>
    </source>
</evidence>
<evidence type="ECO:0000313" key="6">
    <source>
        <dbReference type="WBParaSite" id="BTMF_0000065501-mRNA-1"/>
    </source>
</evidence>
<reference evidence="4 5" key="2">
    <citation type="submission" date="2018-11" db="EMBL/GenBank/DDBJ databases">
        <authorList>
            <consortium name="Pathogen Informatics"/>
        </authorList>
    </citation>
    <scope>NUCLEOTIDE SEQUENCE [LARGE SCALE GENOMIC DNA]</scope>
</reference>
<proteinExistence type="predicted"/>
<evidence type="ECO:0000256" key="1">
    <source>
        <dbReference type="SAM" id="MobiDB-lite"/>
    </source>
</evidence>
<dbReference type="Proteomes" id="UP000280834">
    <property type="component" value="Unassembled WGS sequence"/>
</dbReference>
<dbReference type="STRING" id="42155.A0A0R3Q314"/>
<dbReference type="PROSITE" id="PS50097">
    <property type="entry name" value="BTB"/>
    <property type="match status" value="1"/>
</dbReference>
<dbReference type="AlphaFoldDB" id="A0A0R3Q314"/>
<feature type="domain" description="BTB" evidence="3">
    <location>
        <begin position="264"/>
        <end position="345"/>
    </location>
</feature>
<organism evidence="6">
    <name type="scientific">Brugia timori</name>
    <dbReference type="NCBI Taxonomy" id="42155"/>
    <lineage>
        <taxon>Eukaryota</taxon>
        <taxon>Metazoa</taxon>
        <taxon>Ecdysozoa</taxon>
        <taxon>Nematoda</taxon>
        <taxon>Chromadorea</taxon>
        <taxon>Rhabditida</taxon>
        <taxon>Spirurina</taxon>
        <taxon>Spiruromorpha</taxon>
        <taxon>Filarioidea</taxon>
        <taxon>Onchocercidae</taxon>
        <taxon>Brugia</taxon>
    </lineage>
</organism>
<protein>
    <submittedName>
        <fullName evidence="6">BTB domain-containing protein</fullName>
    </submittedName>
</protein>
<evidence type="ECO:0000313" key="5">
    <source>
        <dbReference type="Proteomes" id="UP000280834"/>
    </source>
</evidence>
<keyword evidence="2" id="KW-0812">Transmembrane</keyword>
<sequence>MFKFLRNYNEIEKCVILLDYKLTDMSHTTMKKNHGCMFIMMMILFLTFPDILPNYFENSTGLDDLGDVEFNDIQFQHNFRIHRKSIQAVAEVGNSLQSFVPMIVYHRHVWWNYGYKLTLEEDECFSLLLKSLGPTANPKKRAPRGSVGNNSPINQKPPPASNVRVTLSVKKNENFEAITEEELIEIHRGAGFICCNLINRLILQEVIENHEFIILHISMNINKNYFNIEELIKFPAVPPIEISMNPENYDLLETVLACEPSRDSDFIFTRGSGANNDATSYHVHQSIFKQRSFMLESILEKKCSLPTDQLLVVDAEDRIIFPYLTDDDMKFLLIYLYTGEVILPKFDAFARVGRVVSLLIDREQLINIFMQWQKLIVKNLLQIEEKNNNELIIEESLKALISVFSAPYGALPYAKRMALSLLADQITKSNETLAGKYNGQLQYGRYQVGHFMEIALKLKRVITSVKKIPDPL</sequence>
<keyword evidence="5" id="KW-1185">Reference proteome</keyword>
<evidence type="ECO:0000259" key="3">
    <source>
        <dbReference type="PROSITE" id="PS50097"/>
    </source>
</evidence>
<dbReference type="InterPro" id="IPR000210">
    <property type="entry name" value="BTB/POZ_dom"/>
</dbReference>